<name>A0ACC1CGY1_9NEOP</name>
<organism evidence="1 2">
    <name type="scientific">Dendrolimus kikuchii</name>
    <dbReference type="NCBI Taxonomy" id="765133"/>
    <lineage>
        <taxon>Eukaryota</taxon>
        <taxon>Metazoa</taxon>
        <taxon>Ecdysozoa</taxon>
        <taxon>Arthropoda</taxon>
        <taxon>Hexapoda</taxon>
        <taxon>Insecta</taxon>
        <taxon>Pterygota</taxon>
        <taxon>Neoptera</taxon>
        <taxon>Endopterygota</taxon>
        <taxon>Lepidoptera</taxon>
        <taxon>Glossata</taxon>
        <taxon>Ditrysia</taxon>
        <taxon>Bombycoidea</taxon>
        <taxon>Lasiocampidae</taxon>
        <taxon>Dendrolimus</taxon>
    </lineage>
</organism>
<comment type="caution">
    <text evidence="1">The sequence shown here is derived from an EMBL/GenBank/DDBJ whole genome shotgun (WGS) entry which is preliminary data.</text>
</comment>
<reference evidence="1 2" key="1">
    <citation type="journal article" date="2021" name="Front. Genet.">
        <title>Chromosome-Level Genome Assembly Reveals Significant Gene Expansion in the Toll and IMD Signaling Pathways of Dendrolimus kikuchii.</title>
        <authorList>
            <person name="Zhou J."/>
            <person name="Wu P."/>
            <person name="Xiong Z."/>
            <person name="Liu N."/>
            <person name="Zhao N."/>
            <person name="Ji M."/>
            <person name="Qiu Y."/>
            <person name="Yang B."/>
        </authorList>
    </citation>
    <scope>NUCLEOTIDE SEQUENCE [LARGE SCALE GENOMIC DNA]</scope>
    <source>
        <strain evidence="1">Ann1</strain>
    </source>
</reference>
<evidence type="ECO:0000313" key="2">
    <source>
        <dbReference type="Proteomes" id="UP000824533"/>
    </source>
</evidence>
<gene>
    <name evidence="1" type="ORF">K1T71_013481</name>
</gene>
<keyword evidence="2" id="KW-1185">Reference proteome</keyword>
<protein>
    <submittedName>
        <fullName evidence="1">Uncharacterized protein</fullName>
    </submittedName>
</protein>
<dbReference type="EMBL" id="CM034412">
    <property type="protein sequence ID" value="KAJ0170709.1"/>
    <property type="molecule type" value="Genomic_DNA"/>
</dbReference>
<accession>A0ACC1CGY1</accession>
<proteinExistence type="predicted"/>
<evidence type="ECO:0000313" key="1">
    <source>
        <dbReference type="EMBL" id="KAJ0170709.1"/>
    </source>
</evidence>
<dbReference type="Proteomes" id="UP000824533">
    <property type="component" value="Linkage Group LG26"/>
</dbReference>
<sequence>MDTMINVWTMVEQVRVASGAAELAIFTAVLYWFFTSSRVADMLELVGERLGGWCGRESGSLQQAMRAHRRHQVADMYNKLDADIATRTASLYRVKEGPVVPAPQPQTRAPQGLACARCAPNSRDSWQDPSVKDTGSVINILDIGRQRYANGGVVSRYLCDVAQCCNLYNYDYKDVVPIVEKEEVFQRAIEEKTQEDLSKVNEEVGSGDNTKAINYNTVRQKVEAHARKVLQDISSAMSTNVLRLVAWVCHKAVVRVAGGGCGTRAACVERLRRANAAGLPLIFVPLHRSHFDYILVTFTLYLTGLRPPLVAAGDNMRIPFFGWFLRGCGAFYIRRRVDGSEYNSDPIYKVALRSYILNSLAANNNLEFFIEGGRTRTGKPQPPKAGILSVIMDAYLDGTIDDALLVPVTLNYDKLVDGNFVREQLGMPKQMETFWSALRGIWRTLNTNHGSIRVDFNQPISLKELVTSFQKFNHYKTPIDMAPSPPNNNLAVNLDKQILYNHSHSSLYGADVTMDHKMMVEAIGRHLVYDAAHATALMCTNVVSYVLLTEQRGGCGWRQLVAAVESRGEALRNAGRDLGYTGDTAVCLKHALDMLGRGLVRREGGQKQTVKPLLSIPASLELSYYANAVVAHYAAPAILATALESVISQPDADKDVIRHSSLVEASLQLCEVLSQEFILCAPCTRIEEKLLDALDELIAADVLYNIQPTDVLEEERWSRRFARRLEEEDGDAPEDPTLHIKYKISNKPEAIAERRRLIMTIRPLLEAYATTCRCLSDGPQKEFVKRTLDTLTQQHAHNKMSYGEAVSTDAIRNCMKLLRQWGVIDMYAEGKERKIKICSPYDNEQSLYDVCSNVYKFNVDTPLLTM</sequence>